<evidence type="ECO:0000256" key="8">
    <source>
        <dbReference type="SAM" id="MobiDB-lite"/>
    </source>
</evidence>
<dbReference type="NCBIfam" id="NF008453">
    <property type="entry name" value="PRK11308.1"/>
    <property type="match status" value="2"/>
</dbReference>
<feature type="domain" description="ABC transporter" evidence="9">
    <location>
        <begin position="32"/>
        <end position="279"/>
    </location>
</feature>
<dbReference type="NCBIfam" id="TIGR01727">
    <property type="entry name" value="oligo_HPY"/>
    <property type="match status" value="2"/>
</dbReference>
<keyword evidence="6 10" id="KW-0067">ATP-binding</keyword>
<dbReference type="PROSITE" id="PS50893">
    <property type="entry name" value="ABC_TRANSPORTER_2"/>
    <property type="match status" value="2"/>
</dbReference>
<feature type="compositionally biased region" description="Pro residues" evidence="8">
    <location>
        <begin position="1"/>
        <end position="12"/>
    </location>
</feature>
<keyword evidence="5" id="KW-0547">Nucleotide-binding</keyword>
<keyword evidence="11" id="KW-1185">Reference proteome</keyword>
<dbReference type="Proteomes" id="UP001596174">
    <property type="component" value="Unassembled WGS sequence"/>
</dbReference>
<comment type="similarity">
    <text evidence="2">Belongs to the ABC transporter superfamily.</text>
</comment>
<evidence type="ECO:0000259" key="9">
    <source>
        <dbReference type="PROSITE" id="PS50893"/>
    </source>
</evidence>
<keyword evidence="4" id="KW-1003">Cell membrane</keyword>
<evidence type="ECO:0000313" key="10">
    <source>
        <dbReference type="EMBL" id="MFC5907190.1"/>
    </source>
</evidence>
<organism evidence="10 11">
    <name type="scientific">Streptacidiphilus monticola</name>
    <dbReference type="NCBI Taxonomy" id="2161674"/>
    <lineage>
        <taxon>Bacteria</taxon>
        <taxon>Bacillati</taxon>
        <taxon>Actinomycetota</taxon>
        <taxon>Actinomycetes</taxon>
        <taxon>Kitasatosporales</taxon>
        <taxon>Streptomycetaceae</taxon>
        <taxon>Streptacidiphilus</taxon>
    </lineage>
</organism>
<dbReference type="InterPro" id="IPR017871">
    <property type="entry name" value="ABC_transporter-like_CS"/>
</dbReference>
<reference evidence="11" key="1">
    <citation type="journal article" date="2019" name="Int. J. Syst. Evol. Microbiol.">
        <title>The Global Catalogue of Microorganisms (GCM) 10K type strain sequencing project: providing services to taxonomists for standard genome sequencing and annotation.</title>
        <authorList>
            <consortium name="The Broad Institute Genomics Platform"/>
            <consortium name="The Broad Institute Genome Sequencing Center for Infectious Disease"/>
            <person name="Wu L."/>
            <person name="Ma J."/>
        </authorList>
    </citation>
    <scope>NUCLEOTIDE SEQUENCE [LARGE SCALE GENOMIC DNA]</scope>
    <source>
        <strain evidence="11">JCM 4816</strain>
    </source>
</reference>
<feature type="region of interest" description="Disordered" evidence="8">
    <location>
        <begin position="353"/>
        <end position="382"/>
    </location>
</feature>
<dbReference type="SUPFAM" id="SSF52540">
    <property type="entry name" value="P-loop containing nucleoside triphosphate hydrolases"/>
    <property type="match status" value="2"/>
</dbReference>
<dbReference type="PANTHER" id="PTHR43297">
    <property type="entry name" value="OLIGOPEPTIDE TRANSPORT ATP-BINDING PROTEIN APPD"/>
    <property type="match status" value="1"/>
</dbReference>
<dbReference type="Gene3D" id="3.40.50.300">
    <property type="entry name" value="P-loop containing nucleotide triphosphate hydrolases"/>
    <property type="match status" value="2"/>
</dbReference>
<dbReference type="SMART" id="SM00382">
    <property type="entry name" value="AAA"/>
    <property type="match status" value="2"/>
</dbReference>
<feature type="domain" description="ABC transporter" evidence="9">
    <location>
        <begin position="389"/>
        <end position="640"/>
    </location>
</feature>
<comment type="caution">
    <text evidence="10">The sequence shown here is derived from an EMBL/GenBank/DDBJ whole genome shotgun (WGS) entry which is preliminary data.</text>
</comment>
<dbReference type="Pfam" id="PF00005">
    <property type="entry name" value="ABC_tran"/>
    <property type="match status" value="2"/>
</dbReference>
<evidence type="ECO:0000256" key="1">
    <source>
        <dbReference type="ARBA" id="ARBA00004202"/>
    </source>
</evidence>
<dbReference type="EMBL" id="JBHSQJ010000028">
    <property type="protein sequence ID" value="MFC5907190.1"/>
    <property type="molecule type" value="Genomic_DNA"/>
</dbReference>
<keyword evidence="3" id="KW-0813">Transport</keyword>
<dbReference type="InterPro" id="IPR050388">
    <property type="entry name" value="ABC_Ni/Peptide_Import"/>
</dbReference>
<dbReference type="InterPro" id="IPR027417">
    <property type="entry name" value="P-loop_NTPase"/>
</dbReference>
<evidence type="ECO:0000256" key="3">
    <source>
        <dbReference type="ARBA" id="ARBA00022448"/>
    </source>
</evidence>
<dbReference type="InterPro" id="IPR003593">
    <property type="entry name" value="AAA+_ATPase"/>
</dbReference>
<evidence type="ECO:0000313" key="11">
    <source>
        <dbReference type="Proteomes" id="UP001596174"/>
    </source>
</evidence>
<dbReference type="NCBIfam" id="NF007739">
    <property type="entry name" value="PRK10419.1"/>
    <property type="match status" value="2"/>
</dbReference>
<feature type="region of interest" description="Disordered" evidence="8">
    <location>
        <begin position="703"/>
        <end position="723"/>
    </location>
</feature>
<dbReference type="GO" id="GO:0005524">
    <property type="term" value="F:ATP binding"/>
    <property type="evidence" value="ECO:0007669"/>
    <property type="project" value="UniProtKB-KW"/>
</dbReference>
<evidence type="ECO:0000256" key="7">
    <source>
        <dbReference type="ARBA" id="ARBA00023136"/>
    </source>
</evidence>
<feature type="compositionally biased region" description="Low complexity" evidence="8">
    <location>
        <begin position="13"/>
        <end position="26"/>
    </location>
</feature>
<dbReference type="PROSITE" id="PS00211">
    <property type="entry name" value="ABC_TRANSPORTER_1"/>
    <property type="match status" value="2"/>
</dbReference>
<dbReference type="PANTHER" id="PTHR43297:SF2">
    <property type="entry name" value="DIPEPTIDE TRANSPORT ATP-BINDING PROTEIN DPPD"/>
    <property type="match status" value="1"/>
</dbReference>
<evidence type="ECO:0000256" key="2">
    <source>
        <dbReference type="ARBA" id="ARBA00005417"/>
    </source>
</evidence>
<keyword evidence="7" id="KW-0472">Membrane</keyword>
<proteinExistence type="inferred from homology"/>
<dbReference type="InterPro" id="IPR013563">
    <property type="entry name" value="Oligopep_ABC_C"/>
</dbReference>
<feature type="compositionally biased region" description="Low complexity" evidence="8">
    <location>
        <begin position="364"/>
        <end position="379"/>
    </location>
</feature>
<sequence length="738" mass="78288">MTRPTPLLPPDDAPSAAAVGPGSSAPQPVLSVRDLRVSFPSEAGTVEAVRGIGFDLLPGRTLGIVGESGSGKSATAMAVMNLLPPTARLAGQVRLHGRELVGLSDRELSRIRGREIGMVFQDPLSALTPIFSVGRQLSDALRVHQDLSRAAAWERAVELLDLVGIPDPRGRARSFPHEFSGGMRQRVVIALAVANRPSVLVADEPTTALDVTVQAQILEVLRTAQQETGAALLLITHDLGVVAGYADEVAVMYAGRIVEQAGVRELYRRPTMPYTARLLAAVPTVEAGERRPLLPIGGEPPSLVALPDGCPFAPRCALVTDACRTAEPPLRPLADHGSVACVRADEVAAGGLDPLQGPLAEPVDGPAPLAPAGADATGTEPTGTPEVLLTVEDLVRTFPLTRGALLKRRVGTVRAVDGVSFQVRAGETLGLVGESGSGKTTTLLEIMRLRRPEQGRIEVAGTDTADLRSAARIRELRGAVRIVMQDPLGALDPRLPVSRLLAEPLEAIGLPRRELRPRVFELLRLVGLEPSMADRFPAALSGGQRQRVGIARALAVEPRLLVLDEPVSALDVSVQAGVLNLLTRLQRELGLGYLMVAHDLAVVRHVAHRVAVMYLGRIVESGPTESVFARPRHPYTRALLSAVPVPDPEVQRHRERTVLEGEQPGVSPDARTLGGPAAATRAGCVFVDRCALHRTLGEELRSRCRTEQPQLTTAADETAEGSAVASGAADHRFACHAG</sequence>
<dbReference type="CDD" id="cd03257">
    <property type="entry name" value="ABC_NikE_OppD_transporters"/>
    <property type="match status" value="2"/>
</dbReference>
<protein>
    <submittedName>
        <fullName evidence="10">Dipeptide ABC transporter ATP-binding protein</fullName>
    </submittedName>
</protein>
<dbReference type="InterPro" id="IPR003439">
    <property type="entry name" value="ABC_transporter-like_ATP-bd"/>
</dbReference>
<evidence type="ECO:0000256" key="5">
    <source>
        <dbReference type="ARBA" id="ARBA00022741"/>
    </source>
</evidence>
<name>A0ABW1FXJ0_9ACTN</name>
<feature type="region of interest" description="Disordered" evidence="8">
    <location>
        <begin position="1"/>
        <end position="26"/>
    </location>
</feature>
<accession>A0ABW1FXJ0</accession>
<comment type="subcellular location">
    <subcellularLocation>
        <location evidence="1">Cell membrane</location>
        <topology evidence="1">Peripheral membrane protein</topology>
    </subcellularLocation>
</comment>
<dbReference type="Pfam" id="PF08352">
    <property type="entry name" value="oligo_HPY"/>
    <property type="match status" value="2"/>
</dbReference>
<evidence type="ECO:0000256" key="4">
    <source>
        <dbReference type="ARBA" id="ARBA00022475"/>
    </source>
</evidence>
<gene>
    <name evidence="10" type="ORF">ACFP3V_08160</name>
</gene>
<evidence type="ECO:0000256" key="6">
    <source>
        <dbReference type="ARBA" id="ARBA00022840"/>
    </source>
</evidence>
<dbReference type="RefSeq" id="WP_380581359.1">
    <property type="nucleotide sequence ID" value="NZ_JBHSQJ010000028.1"/>
</dbReference>